<evidence type="ECO:0000256" key="3">
    <source>
        <dbReference type="ARBA" id="ARBA00022982"/>
    </source>
</evidence>
<dbReference type="RefSeq" id="WP_051316276.1">
    <property type="nucleotide sequence ID" value="NZ_JAPKNB010000004.1"/>
</dbReference>
<dbReference type="EMBL" id="JAPKNB010000004">
    <property type="protein sequence ID" value="MCX5565229.1"/>
    <property type="molecule type" value="Genomic_DNA"/>
</dbReference>
<name>A0AAW5VM05_9BURK</name>
<dbReference type="InterPro" id="IPR013766">
    <property type="entry name" value="Thioredoxin_domain"/>
</dbReference>
<sequence>MFACLITAFDRRDTVAIWSGRLWAQWCGPCRVMAPIFNALADDMQGRAQFGEVDLDKSPDLAVRYGVQSIPTVLLFKNGMVIDRLVGAVPKQNLLNFVSQHSA</sequence>
<dbReference type="PRINTS" id="PR00421">
    <property type="entry name" value="THIOREDOXIN"/>
</dbReference>
<reference evidence="8" key="1">
    <citation type="submission" date="2022-11" db="EMBL/GenBank/DDBJ databases">
        <title>Biodiversity and phylogenetic relationships of bacteria.</title>
        <authorList>
            <person name="Machado R.A.R."/>
            <person name="Bhat A."/>
            <person name="Loulou A."/>
            <person name="Kallel S."/>
        </authorList>
    </citation>
    <scope>NUCLEOTIDE SEQUENCE</scope>
    <source>
        <strain evidence="8">DSM 16503</strain>
    </source>
</reference>
<organism evidence="8 9">
    <name type="scientific">Alcaligenes phenolicus</name>
    <dbReference type="NCBI Taxonomy" id="232846"/>
    <lineage>
        <taxon>Bacteria</taxon>
        <taxon>Pseudomonadati</taxon>
        <taxon>Pseudomonadota</taxon>
        <taxon>Betaproteobacteria</taxon>
        <taxon>Burkholderiales</taxon>
        <taxon>Alcaligenaceae</taxon>
        <taxon>Alcaligenes</taxon>
    </lineage>
</organism>
<dbReference type="PROSITE" id="PS51352">
    <property type="entry name" value="THIOREDOXIN_2"/>
    <property type="match status" value="1"/>
</dbReference>
<dbReference type="Proteomes" id="UP001208074">
    <property type="component" value="Unassembled WGS sequence"/>
</dbReference>
<comment type="similarity">
    <text evidence="1">Belongs to the thioredoxin family.</text>
</comment>
<keyword evidence="5" id="KW-0676">Redox-active center</keyword>
<evidence type="ECO:0000256" key="1">
    <source>
        <dbReference type="ARBA" id="ARBA00008987"/>
    </source>
</evidence>
<evidence type="ECO:0000313" key="9">
    <source>
        <dbReference type="Proteomes" id="UP001208074"/>
    </source>
</evidence>
<evidence type="ECO:0000256" key="2">
    <source>
        <dbReference type="ARBA" id="ARBA00022448"/>
    </source>
</evidence>
<evidence type="ECO:0000256" key="4">
    <source>
        <dbReference type="ARBA" id="ARBA00023157"/>
    </source>
</evidence>
<dbReference type="PANTHER" id="PTHR45663:SF11">
    <property type="entry name" value="GEO12009P1"/>
    <property type="match status" value="1"/>
</dbReference>
<evidence type="ECO:0000313" key="8">
    <source>
        <dbReference type="EMBL" id="MCX5565229.1"/>
    </source>
</evidence>
<proteinExistence type="inferred from homology"/>
<evidence type="ECO:0000256" key="6">
    <source>
        <dbReference type="NCBIfam" id="TIGR01068"/>
    </source>
</evidence>
<evidence type="ECO:0000259" key="7">
    <source>
        <dbReference type="PROSITE" id="PS51352"/>
    </source>
</evidence>
<dbReference type="InterPro" id="IPR036249">
    <property type="entry name" value="Thioredoxin-like_sf"/>
</dbReference>
<dbReference type="GO" id="GO:0005737">
    <property type="term" value="C:cytoplasm"/>
    <property type="evidence" value="ECO:0007669"/>
    <property type="project" value="TreeGrafter"/>
</dbReference>
<feature type="domain" description="Thioredoxin" evidence="7">
    <location>
        <begin position="1"/>
        <end position="103"/>
    </location>
</feature>
<protein>
    <recommendedName>
        <fullName evidence="6">Thioredoxin</fullName>
    </recommendedName>
</protein>
<dbReference type="CDD" id="cd02947">
    <property type="entry name" value="TRX_family"/>
    <property type="match status" value="1"/>
</dbReference>
<dbReference type="SUPFAM" id="SSF52833">
    <property type="entry name" value="Thioredoxin-like"/>
    <property type="match status" value="1"/>
</dbReference>
<accession>A0AAW5VM05</accession>
<dbReference type="AlphaFoldDB" id="A0AAW5VM05"/>
<keyword evidence="2" id="KW-0813">Transport</keyword>
<keyword evidence="4" id="KW-1015">Disulfide bond</keyword>
<dbReference type="Gene3D" id="3.40.30.10">
    <property type="entry name" value="Glutaredoxin"/>
    <property type="match status" value="1"/>
</dbReference>
<gene>
    <name evidence="8" type="primary">trxA</name>
    <name evidence="8" type="ORF">OSH02_07645</name>
</gene>
<dbReference type="GO" id="GO:0015035">
    <property type="term" value="F:protein-disulfide reductase activity"/>
    <property type="evidence" value="ECO:0007669"/>
    <property type="project" value="UniProtKB-UniRule"/>
</dbReference>
<evidence type="ECO:0000256" key="5">
    <source>
        <dbReference type="ARBA" id="ARBA00023284"/>
    </source>
</evidence>
<dbReference type="Pfam" id="PF00085">
    <property type="entry name" value="Thioredoxin"/>
    <property type="match status" value="1"/>
</dbReference>
<dbReference type="PANTHER" id="PTHR45663">
    <property type="entry name" value="GEO12009P1"/>
    <property type="match status" value="1"/>
</dbReference>
<comment type="caution">
    <text evidence="8">The sequence shown here is derived from an EMBL/GenBank/DDBJ whole genome shotgun (WGS) entry which is preliminary data.</text>
</comment>
<keyword evidence="3" id="KW-0249">Electron transport</keyword>
<dbReference type="NCBIfam" id="TIGR01068">
    <property type="entry name" value="thioredoxin"/>
    <property type="match status" value="1"/>
</dbReference>
<dbReference type="InterPro" id="IPR005746">
    <property type="entry name" value="Thioredoxin"/>
</dbReference>